<dbReference type="SMART" id="SM00825">
    <property type="entry name" value="PKS_KS"/>
    <property type="match status" value="1"/>
</dbReference>
<comment type="pathway">
    <text evidence="1 14">Lipid metabolism; fatty acid biosynthesis.</text>
</comment>
<dbReference type="EC" id="2.3.1.179" evidence="3 14"/>
<keyword evidence="19" id="KW-1185">Reference proteome</keyword>
<dbReference type="GO" id="GO:0006633">
    <property type="term" value="P:fatty acid biosynthetic process"/>
    <property type="evidence" value="ECO:0007669"/>
    <property type="project" value="UniProtKB-UniRule"/>
</dbReference>
<keyword evidence="10 14" id="KW-0012">Acyltransferase</keyword>
<evidence type="ECO:0000256" key="8">
    <source>
        <dbReference type="ARBA" id="ARBA00023098"/>
    </source>
</evidence>
<dbReference type="STRING" id="1120976.SAMN03080606_02725"/>
<evidence type="ECO:0000256" key="7">
    <source>
        <dbReference type="ARBA" id="ARBA00022832"/>
    </source>
</evidence>
<dbReference type="PANTHER" id="PTHR11712">
    <property type="entry name" value="POLYKETIDE SYNTHASE-RELATED"/>
    <property type="match status" value="1"/>
</dbReference>
<accession>A0A1G5J964</accession>
<evidence type="ECO:0000256" key="11">
    <source>
        <dbReference type="ARBA" id="ARBA00024006"/>
    </source>
</evidence>
<name>A0A1G5J964_9FIRM</name>
<dbReference type="AlphaFoldDB" id="A0A1G5J964"/>
<comment type="similarity">
    <text evidence="2 14 16">Belongs to the thiolase-like superfamily. Beta-ketoacyl-ACP synthases family.</text>
</comment>
<evidence type="ECO:0000313" key="19">
    <source>
        <dbReference type="Proteomes" id="UP000198636"/>
    </source>
</evidence>
<dbReference type="InterPro" id="IPR014031">
    <property type="entry name" value="Ketoacyl_synth_C"/>
</dbReference>
<dbReference type="Pfam" id="PF00109">
    <property type="entry name" value="ketoacyl-synt"/>
    <property type="match status" value="1"/>
</dbReference>
<evidence type="ECO:0000256" key="15">
    <source>
        <dbReference type="PIRSR" id="PIRSR000447-1"/>
    </source>
</evidence>
<feature type="domain" description="Ketosynthase family 3 (KS3)" evidence="17">
    <location>
        <begin position="2"/>
        <end position="410"/>
    </location>
</feature>
<feature type="active site" description="For beta-ketoacyl synthase activity" evidence="15">
    <location>
        <position position="163"/>
    </location>
</feature>
<comment type="catalytic activity">
    <reaction evidence="13 14">
        <text>a fatty acyl-[ACP] + malonyl-[ACP] + H(+) = a 3-oxoacyl-[ACP] + holo-[ACP] + CO2</text>
        <dbReference type="Rhea" id="RHEA:22836"/>
        <dbReference type="Rhea" id="RHEA-COMP:9623"/>
        <dbReference type="Rhea" id="RHEA-COMP:9685"/>
        <dbReference type="Rhea" id="RHEA-COMP:9916"/>
        <dbReference type="Rhea" id="RHEA-COMP:14125"/>
        <dbReference type="ChEBI" id="CHEBI:15378"/>
        <dbReference type="ChEBI" id="CHEBI:16526"/>
        <dbReference type="ChEBI" id="CHEBI:64479"/>
        <dbReference type="ChEBI" id="CHEBI:78449"/>
        <dbReference type="ChEBI" id="CHEBI:78776"/>
        <dbReference type="ChEBI" id="CHEBI:138651"/>
    </reaction>
</comment>
<dbReference type="Gene3D" id="3.40.47.10">
    <property type="match status" value="1"/>
</dbReference>
<evidence type="ECO:0000256" key="3">
    <source>
        <dbReference type="ARBA" id="ARBA00012356"/>
    </source>
</evidence>
<keyword evidence="6 14" id="KW-0808">Transferase</keyword>
<keyword evidence="9 14" id="KW-0275">Fatty acid biosynthesis</keyword>
<dbReference type="NCBIfam" id="NF004970">
    <property type="entry name" value="PRK06333.1"/>
    <property type="match status" value="1"/>
</dbReference>
<dbReference type="FunFam" id="3.40.47.10:FF:000009">
    <property type="entry name" value="3-oxoacyl-[acyl-carrier-protein] synthase 2"/>
    <property type="match status" value="1"/>
</dbReference>
<dbReference type="PROSITE" id="PS00606">
    <property type="entry name" value="KS3_1"/>
    <property type="match status" value="1"/>
</dbReference>
<evidence type="ECO:0000256" key="6">
    <source>
        <dbReference type="ARBA" id="ARBA00022679"/>
    </source>
</evidence>
<dbReference type="GO" id="GO:0005829">
    <property type="term" value="C:cytosol"/>
    <property type="evidence" value="ECO:0007669"/>
    <property type="project" value="TreeGrafter"/>
</dbReference>
<dbReference type="GO" id="GO:0004315">
    <property type="term" value="F:3-oxoacyl-[acyl-carrier-protein] synthase activity"/>
    <property type="evidence" value="ECO:0007669"/>
    <property type="project" value="UniProtKB-UniRule"/>
</dbReference>
<protein>
    <recommendedName>
        <fullName evidence="4 14">3-oxoacyl-[acyl-carrier-protein] synthase 2</fullName>
        <ecNumber evidence="3 14">2.3.1.179</ecNumber>
    </recommendedName>
</protein>
<dbReference type="OrthoDB" id="9808669at2"/>
<proteinExistence type="inferred from homology"/>
<dbReference type="InterPro" id="IPR020841">
    <property type="entry name" value="PKS_Beta-ketoAc_synthase_dom"/>
</dbReference>
<evidence type="ECO:0000256" key="13">
    <source>
        <dbReference type="ARBA" id="ARBA00047659"/>
    </source>
</evidence>
<dbReference type="PIRSF" id="PIRSF000447">
    <property type="entry name" value="KAS_II"/>
    <property type="match status" value="1"/>
</dbReference>
<keyword evidence="8" id="KW-0443">Lipid metabolism</keyword>
<evidence type="ECO:0000256" key="16">
    <source>
        <dbReference type="RuleBase" id="RU003694"/>
    </source>
</evidence>
<dbReference type="CDD" id="cd00834">
    <property type="entry name" value="KAS_I_II"/>
    <property type="match status" value="1"/>
</dbReference>
<organism evidence="18 19">
    <name type="scientific">Alkaliphilus peptidifermentans DSM 18978</name>
    <dbReference type="NCBI Taxonomy" id="1120976"/>
    <lineage>
        <taxon>Bacteria</taxon>
        <taxon>Bacillati</taxon>
        <taxon>Bacillota</taxon>
        <taxon>Clostridia</taxon>
        <taxon>Peptostreptococcales</taxon>
        <taxon>Natronincolaceae</taxon>
        <taxon>Alkaliphilus</taxon>
    </lineage>
</organism>
<keyword evidence="5 14" id="KW-0444">Lipid biosynthesis</keyword>
<dbReference type="InterPro" id="IPR016039">
    <property type="entry name" value="Thiolase-like"/>
</dbReference>
<dbReference type="UniPathway" id="UPA00094"/>
<dbReference type="EMBL" id="FMUS01000018">
    <property type="protein sequence ID" value="SCY84872.1"/>
    <property type="molecule type" value="Genomic_DNA"/>
</dbReference>
<dbReference type="NCBIfam" id="TIGR03150">
    <property type="entry name" value="fabF"/>
    <property type="match status" value="1"/>
</dbReference>
<reference evidence="18 19" key="1">
    <citation type="submission" date="2016-10" db="EMBL/GenBank/DDBJ databases">
        <authorList>
            <person name="de Groot N.N."/>
        </authorList>
    </citation>
    <scope>NUCLEOTIDE SEQUENCE [LARGE SCALE GENOMIC DNA]</scope>
    <source>
        <strain evidence="18 19">DSM 18978</strain>
    </source>
</reference>
<dbReference type="PROSITE" id="PS52004">
    <property type="entry name" value="KS3_2"/>
    <property type="match status" value="1"/>
</dbReference>
<keyword evidence="7" id="KW-0276">Fatty acid metabolism</keyword>
<evidence type="ECO:0000313" key="18">
    <source>
        <dbReference type="EMBL" id="SCY84872.1"/>
    </source>
</evidence>
<dbReference type="PANTHER" id="PTHR11712:SF336">
    <property type="entry name" value="3-OXOACYL-[ACYL-CARRIER-PROTEIN] SYNTHASE, MITOCHONDRIAL"/>
    <property type="match status" value="1"/>
</dbReference>
<dbReference type="InterPro" id="IPR000794">
    <property type="entry name" value="Beta-ketoacyl_synthase"/>
</dbReference>
<evidence type="ECO:0000256" key="1">
    <source>
        <dbReference type="ARBA" id="ARBA00005194"/>
    </source>
</evidence>
<comment type="catalytic activity">
    <reaction evidence="12 14">
        <text>(9Z)-hexadecenoyl-[ACP] + malonyl-[ACP] + H(+) = 3-oxo-(11Z)-octadecenoyl-[ACP] + holo-[ACP] + CO2</text>
        <dbReference type="Rhea" id="RHEA:55040"/>
        <dbReference type="Rhea" id="RHEA-COMP:9623"/>
        <dbReference type="Rhea" id="RHEA-COMP:9685"/>
        <dbReference type="Rhea" id="RHEA-COMP:10800"/>
        <dbReference type="Rhea" id="RHEA-COMP:14074"/>
        <dbReference type="ChEBI" id="CHEBI:15378"/>
        <dbReference type="ChEBI" id="CHEBI:16526"/>
        <dbReference type="ChEBI" id="CHEBI:64479"/>
        <dbReference type="ChEBI" id="CHEBI:78449"/>
        <dbReference type="ChEBI" id="CHEBI:83989"/>
        <dbReference type="ChEBI" id="CHEBI:138538"/>
        <dbReference type="EC" id="2.3.1.179"/>
    </reaction>
</comment>
<dbReference type="InterPro" id="IPR014030">
    <property type="entry name" value="Ketoacyl_synth_N"/>
</dbReference>
<evidence type="ECO:0000256" key="12">
    <source>
        <dbReference type="ARBA" id="ARBA00047318"/>
    </source>
</evidence>
<comment type="function">
    <text evidence="11 14">Involved in the type II fatty acid elongation cycle. Catalyzes the elongation of a wide range of acyl-ACP by the addition of two carbons from malonyl-ACP to an acyl acceptor. Can efficiently catalyze the conversion of palmitoleoyl-ACP (cis-hexadec-9-enoyl-ACP) to cis-vaccenoyl-ACP (cis-octadec-11-enoyl-ACP), an essential step in the thermal regulation of fatty acid composition.</text>
</comment>
<sequence>MNRRVVVTGLGCITPIGNTVEEYWKSLLSGVSGIDHIRKFDTSDYPTKIAAEVKDFNPETYIDKKEARKMDRFTQLAVAASQMAMKDAGLRIEEIVAEKFGVILGSGIGGIETLEDQHQKLMDKGVRRISPFFIPMMISNIGAGHVSMFLGAKGPNTTVVTACASSTNAIGEAFKVIQRGAADIMISGGMEASITPLSIAGFCSMKAMSTNNEEPQKASRPFDINRDGFVMGEGSGILVLEELEHAQKRGARIYAEVVGYGMSADAYHITAPSPEGEGAARAMECALQDAGITSDEIDYINAHGTSTPYNDKFETMAIKKVFKDHAKELSISSTKSMTGHLLGAAGSIEAIACVLSANEDIVPPTINLDNPDPECDLDYTPNHSKKREVNYALSNSLGFGGHNATIIVKKYK</sequence>
<dbReference type="SUPFAM" id="SSF53901">
    <property type="entry name" value="Thiolase-like"/>
    <property type="match status" value="2"/>
</dbReference>
<gene>
    <name evidence="18" type="ORF">SAMN03080606_02725</name>
</gene>
<dbReference type="Proteomes" id="UP000198636">
    <property type="component" value="Unassembled WGS sequence"/>
</dbReference>
<dbReference type="Pfam" id="PF02801">
    <property type="entry name" value="Ketoacyl-synt_C"/>
    <property type="match status" value="1"/>
</dbReference>
<evidence type="ECO:0000256" key="10">
    <source>
        <dbReference type="ARBA" id="ARBA00023315"/>
    </source>
</evidence>
<evidence type="ECO:0000259" key="17">
    <source>
        <dbReference type="PROSITE" id="PS52004"/>
    </source>
</evidence>
<evidence type="ECO:0000256" key="9">
    <source>
        <dbReference type="ARBA" id="ARBA00023160"/>
    </source>
</evidence>
<evidence type="ECO:0000256" key="14">
    <source>
        <dbReference type="PIRNR" id="PIRNR000447"/>
    </source>
</evidence>
<dbReference type="RefSeq" id="WP_091544427.1">
    <property type="nucleotide sequence ID" value="NZ_FMUS01000018.1"/>
</dbReference>
<evidence type="ECO:0000256" key="2">
    <source>
        <dbReference type="ARBA" id="ARBA00008467"/>
    </source>
</evidence>
<dbReference type="InterPro" id="IPR018201">
    <property type="entry name" value="Ketoacyl_synth_AS"/>
</dbReference>
<dbReference type="InterPro" id="IPR017568">
    <property type="entry name" value="3-oxoacyl-ACP_synth-2"/>
</dbReference>
<evidence type="ECO:0000256" key="5">
    <source>
        <dbReference type="ARBA" id="ARBA00022516"/>
    </source>
</evidence>
<dbReference type="NCBIfam" id="NF005589">
    <property type="entry name" value="PRK07314.1"/>
    <property type="match status" value="1"/>
</dbReference>
<evidence type="ECO:0000256" key="4">
    <source>
        <dbReference type="ARBA" id="ARBA00014657"/>
    </source>
</evidence>